<keyword evidence="5 6" id="KW-0503">Monooxygenase</keyword>
<dbReference type="InterPro" id="IPR013785">
    <property type="entry name" value="Aldolase_TIM"/>
</dbReference>
<keyword evidence="2" id="KW-0285">Flavoprotein</keyword>
<dbReference type="AlphaFoldDB" id="A0A2W5QLK1"/>
<protein>
    <submittedName>
        <fullName evidence="6">Nitronate monooxygenase</fullName>
    </submittedName>
</protein>
<comment type="caution">
    <text evidence="6">The sequence shown here is derived from an EMBL/GenBank/DDBJ whole genome shotgun (WGS) entry which is preliminary data.</text>
</comment>
<name>A0A2W5QLK1_VARPD</name>
<dbReference type="Gene3D" id="3.20.20.70">
    <property type="entry name" value="Aldolase class I"/>
    <property type="match status" value="1"/>
</dbReference>
<dbReference type="PANTHER" id="PTHR42747">
    <property type="entry name" value="NITRONATE MONOOXYGENASE-RELATED"/>
    <property type="match status" value="1"/>
</dbReference>
<evidence type="ECO:0000256" key="4">
    <source>
        <dbReference type="ARBA" id="ARBA00023002"/>
    </source>
</evidence>
<proteinExistence type="inferred from homology"/>
<reference evidence="6 7" key="1">
    <citation type="submission" date="2017-08" db="EMBL/GenBank/DDBJ databases">
        <title>Infants hospitalized years apart are colonized by the same room-sourced microbial strains.</title>
        <authorList>
            <person name="Brooks B."/>
            <person name="Olm M.R."/>
            <person name="Firek B.A."/>
            <person name="Baker R."/>
            <person name="Thomas B.C."/>
            <person name="Morowitz M.J."/>
            <person name="Banfield J.F."/>
        </authorList>
    </citation>
    <scope>NUCLEOTIDE SEQUENCE [LARGE SCALE GENOMIC DNA]</scope>
    <source>
        <strain evidence="6">S2_005_003_R2_41</strain>
    </source>
</reference>
<evidence type="ECO:0000256" key="3">
    <source>
        <dbReference type="ARBA" id="ARBA00022643"/>
    </source>
</evidence>
<dbReference type="InterPro" id="IPR004136">
    <property type="entry name" value="NMO"/>
</dbReference>
<dbReference type="CDD" id="cd04730">
    <property type="entry name" value="NPD_like"/>
    <property type="match status" value="1"/>
</dbReference>
<dbReference type="SUPFAM" id="SSF51412">
    <property type="entry name" value="Inosine monophosphate dehydrogenase (IMPDH)"/>
    <property type="match status" value="1"/>
</dbReference>
<evidence type="ECO:0000256" key="5">
    <source>
        <dbReference type="ARBA" id="ARBA00023033"/>
    </source>
</evidence>
<keyword evidence="4" id="KW-0560">Oxidoreductase</keyword>
<keyword evidence="3" id="KW-0288">FMN</keyword>
<dbReference type="GO" id="GO:0018580">
    <property type="term" value="F:nitronate monooxygenase activity"/>
    <property type="evidence" value="ECO:0007669"/>
    <property type="project" value="InterPro"/>
</dbReference>
<gene>
    <name evidence="6" type="ORF">DI563_01420</name>
</gene>
<evidence type="ECO:0000313" key="6">
    <source>
        <dbReference type="EMBL" id="PZQ78112.1"/>
    </source>
</evidence>
<sequence length="336" mass="35362">MNQKDRPSFPLRLPVFAAPMFLISGPELVLAACRAGIIGAFPTPNARPIGVLDEWMKQITEGLARMRDEHPAHTIGPWCANLVTHSSNTRLAEDLELVAKYKPPMVVTALGSPKPAIEVVHGYGGLVFADVISMPLARKAVAAGADGLACVSAGAGGHTGSLSPFAFVSAVRDFFDGHVIVGGGITDGAGIAGAIASGADYVYMGTRFIPTDESMAPPAYKQMVVDGSVDDLIVSAGITGTPASWLKPSLRAVGLDPDNMPSAPERQYDSSKPVSARKWVDVWAAGQGLGSIRAVEPVARVVDRLAEEYARAHARMLRLAYGDAARANHLLADMRA</sequence>
<dbReference type="Pfam" id="PF03060">
    <property type="entry name" value="NMO"/>
    <property type="match status" value="1"/>
</dbReference>
<comment type="similarity">
    <text evidence="1">Belongs to the nitronate monooxygenase family. NMO class I subfamily.</text>
</comment>
<organism evidence="6 7">
    <name type="scientific">Variovorax paradoxus</name>
    <dbReference type="NCBI Taxonomy" id="34073"/>
    <lineage>
        <taxon>Bacteria</taxon>
        <taxon>Pseudomonadati</taxon>
        <taxon>Pseudomonadota</taxon>
        <taxon>Betaproteobacteria</taxon>
        <taxon>Burkholderiales</taxon>
        <taxon>Comamonadaceae</taxon>
        <taxon>Variovorax</taxon>
    </lineage>
</organism>
<evidence type="ECO:0000256" key="1">
    <source>
        <dbReference type="ARBA" id="ARBA00009881"/>
    </source>
</evidence>
<dbReference type="Proteomes" id="UP000249135">
    <property type="component" value="Unassembled WGS sequence"/>
</dbReference>
<evidence type="ECO:0000313" key="7">
    <source>
        <dbReference type="Proteomes" id="UP000249135"/>
    </source>
</evidence>
<evidence type="ECO:0000256" key="2">
    <source>
        <dbReference type="ARBA" id="ARBA00022630"/>
    </source>
</evidence>
<dbReference type="EMBL" id="QFPP01000005">
    <property type="protein sequence ID" value="PZQ78112.1"/>
    <property type="molecule type" value="Genomic_DNA"/>
</dbReference>
<dbReference type="PANTHER" id="PTHR42747:SF4">
    <property type="entry name" value="BLR1330 PROTEIN"/>
    <property type="match status" value="1"/>
</dbReference>
<accession>A0A2W5QLK1</accession>